<evidence type="ECO:0000313" key="4">
    <source>
        <dbReference type="Proteomes" id="UP000626109"/>
    </source>
</evidence>
<keyword evidence="2" id="KW-0812">Transmembrane</keyword>
<protein>
    <submittedName>
        <fullName evidence="3">Uncharacterized protein</fullName>
    </submittedName>
</protein>
<sequence>MFFQKEKVKTLILWLCPWIVITYFKFQIIFKPEPEPRTLMTRQQRLWLYRANEARCLLHNVGNPGPDSWNAWESEGSSEYDDARNAHFCATGSRFPEPDPERGGITRMPYLGSQEPAAEPRPEEWYEPFFVGPGVPFLGTVY</sequence>
<name>A0A813J5M9_POLGL</name>
<comment type="caution">
    <text evidence="3">The sequence shown here is derived from an EMBL/GenBank/DDBJ whole genome shotgun (WGS) entry which is preliminary data.</text>
</comment>
<accession>A0A813J5M9</accession>
<organism evidence="3 4">
    <name type="scientific">Polarella glacialis</name>
    <name type="common">Dinoflagellate</name>
    <dbReference type="NCBI Taxonomy" id="89957"/>
    <lineage>
        <taxon>Eukaryota</taxon>
        <taxon>Sar</taxon>
        <taxon>Alveolata</taxon>
        <taxon>Dinophyceae</taxon>
        <taxon>Suessiales</taxon>
        <taxon>Suessiaceae</taxon>
        <taxon>Polarella</taxon>
    </lineage>
</organism>
<keyword evidence="2" id="KW-1133">Transmembrane helix</keyword>
<dbReference type="EMBL" id="CAJNNW010018764">
    <property type="protein sequence ID" value="CAE8663418.1"/>
    <property type="molecule type" value="Genomic_DNA"/>
</dbReference>
<keyword evidence="2" id="KW-0472">Membrane</keyword>
<evidence type="ECO:0000313" key="3">
    <source>
        <dbReference type="EMBL" id="CAE8663418.1"/>
    </source>
</evidence>
<dbReference type="AlphaFoldDB" id="A0A813J5M9"/>
<feature type="transmembrane region" description="Helical" evidence="2">
    <location>
        <begin position="12"/>
        <end position="30"/>
    </location>
</feature>
<dbReference type="Proteomes" id="UP000626109">
    <property type="component" value="Unassembled WGS sequence"/>
</dbReference>
<proteinExistence type="predicted"/>
<evidence type="ECO:0000256" key="1">
    <source>
        <dbReference type="SAM" id="MobiDB-lite"/>
    </source>
</evidence>
<feature type="region of interest" description="Disordered" evidence="1">
    <location>
        <begin position="91"/>
        <end position="117"/>
    </location>
</feature>
<reference evidence="3" key="1">
    <citation type="submission" date="2021-02" db="EMBL/GenBank/DDBJ databases">
        <authorList>
            <person name="Dougan E. K."/>
            <person name="Rhodes N."/>
            <person name="Thang M."/>
            <person name="Chan C."/>
        </authorList>
    </citation>
    <scope>NUCLEOTIDE SEQUENCE</scope>
</reference>
<evidence type="ECO:0000256" key="2">
    <source>
        <dbReference type="SAM" id="Phobius"/>
    </source>
</evidence>
<gene>
    <name evidence="3" type="ORF">PGLA2088_LOCUS15248</name>
</gene>